<proteinExistence type="predicted"/>
<dbReference type="AlphaFoldDB" id="A0A2I1DIX1"/>
<accession>A0A2I1DIX1</accession>
<evidence type="ECO:0000313" key="2">
    <source>
        <dbReference type="Proteomes" id="UP000234329"/>
    </source>
</evidence>
<reference evidence="1 2" key="1">
    <citation type="submission" date="2017-03" db="EMBL/GenBank/DDBJ databases">
        <title>Draft genime sequence of the acidophilic sulfur-oxidizing bacterium Acidithiobacillus sp. SH, isolated from seawater.</title>
        <authorList>
            <person name="Sharmin S."/>
            <person name="Tokuhisa M."/>
            <person name="Kanao T."/>
            <person name="Kamimura K."/>
        </authorList>
    </citation>
    <scope>NUCLEOTIDE SEQUENCE [LARGE SCALE GENOMIC DNA]</scope>
    <source>
        <strain evidence="1 2">SH</strain>
    </source>
</reference>
<name>A0A2I1DIX1_9PROT</name>
<protein>
    <submittedName>
        <fullName evidence="1">Uncharacterized protein</fullName>
    </submittedName>
</protein>
<dbReference type="EMBL" id="MXAV01000048">
    <property type="protein sequence ID" value="PKY09823.1"/>
    <property type="molecule type" value="Genomic_DNA"/>
</dbReference>
<dbReference type="OrthoDB" id="7032925at2"/>
<dbReference type="InParanoid" id="A0A2I1DIX1"/>
<evidence type="ECO:0000313" key="1">
    <source>
        <dbReference type="EMBL" id="PKY09823.1"/>
    </source>
</evidence>
<comment type="caution">
    <text evidence="1">The sequence shown here is derived from an EMBL/GenBank/DDBJ whole genome shotgun (WGS) entry which is preliminary data.</text>
</comment>
<sequence length="101" mass="11542">MGSKLGLPRRSGLGHYNATKPIWKTAYRKAREWVKFSIEPDYKAESIAWKAMLIVMCQRKDTCDPLLSTSIHDRLATQKIIYEILSKKDRSTPSCSQGENP</sequence>
<gene>
    <name evidence="1" type="ORF">B1757_12805</name>
</gene>
<dbReference type="Proteomes" id="UP000234329">
    <property type="component" value="Unassembled WGS sequence"/>
</dbReference>
<organism evidence="1 2">
    <name type="scientific">Acidithiobacillus marinus</name>
    <dbReference type="NCBI Taxonomy" id="187490"/>
    <lineage>
        <taxon>Bacteria</taxon>
        <taxon>Pseudomonadati</taxon>
        <taxon>Pseudomonadota</taxon>
        <taxon>Acidithiobacillia</taxon>
        <taxon>Acidithiobacillales</taxon>
        <taxon>Acidithiobacillaceae</taxon>
        <taxon>Acidithiobacillus</taxon>
    </lineage>
</organism>
<keyword evidence="2" id="KW-1185">Reference proteome</keyword>
<dbReference type="RefSeq" id="WP_101538693.1">
    <property type="nucleotide sequence ID" value="NZ_MXAV01000048.1"/>
</dbReference>